<dbReference type="EMBL" id="CADEBC010000485">
    <property type="protein sequence ID" value="CAB3235106.1"/>
    <property type="molecule type" value="Genomic_DNA"/>
</dbReference>
<evidence type="ECO:0000313" key="2">
    <source>
        <dbReference type="EMBL" id="CAB3235106.1"/>
    </source>
</evidence>
<accession>A0A8S0ZNW7</accession>
<comment type="caution">
    <text evidence="2">The sequence shown here is derived from an EMBL/GenBank/DDBJ whole genome shotgun (WGS) entry which is preliminary data.</text>
</comment>
<proteinExistence type="predicted"/>
<name>A0A8S0ZNW7_ARCPL</name>
<keyword evidence="1" id="KW-0175">Coiled coil</keyword>
<organism evidence="2 3">
    <name type="scientific">Arctia plantaginis</name>
    <name type="common">Wood tiger moth</name>
    <name type="synonym">Phalaena plantaginis</name>
    <dbReference type="NCBI Taxonomy" id="874455"/>
    <lineage>
        <taxon>Eukaryota</taxon>
        <taxon>Metazoa</taxon>
        <taxon>Ecdysozoa</taxon>
        <taxon>Arthropoda</taxon>
        <taxon>Hexapoda</taxon>
        <taxon>Insecta</taxon>
        <taxon>Pterygota</taxon>
        <taxon>Neoptera</taxon>
        <taxon>Endopterygota</taxon>
        <taxon>Lepidoptera</taxon>
        <taxon>Glossata</taxon>
        <taxon>Ditrysia</taxon>
        <taxon>Noctuoidea</taxon>
        <taxon>Erebidae</taxon>
        <taxon>Arctiinae</taxon>
        <taxon>Arctia</taxon>
    </lineage>
</organism>
<evidence type="ECO:0000256" key="1">
    <source>
        <dbReference type="SAM" id="Coils"/>
    </source>
</evidence>
<sequence length="149" mass="17358">MYKWWYIFGSSGFCEMYKVPMSSSVSSTPWQCTACKKKQFQVDVIHSPDKTDTDLSAKNIQQAVMNEIRGLRSDKLREFRKKMLSLKEYLKACGNRVYILEERINLAEELESTIDLLKQQLNECEQESLSNEVQGSRRQVVKAQSNYLI</sequence>
<dbReference type="Proteomes" id="UP000494106">
    <property type="component" value="Unassembled WGS sequence"/>
</dbReference>
<gene>
    <name evidence="2" type="ORF">APLA_LOCUS5931</name>
</gene>
<dbReference type="AlphaFoldDB" id="A0A8S0ZNW7"/>
<protein>
    <submittedName>
        <fullName evidence="2">Uncharacterized protein</fullName>
    </submittedName>
</protein>
<feature type="coiled-coil region" evidence="1">
    <location>
        <begin position="100"/>
        <end position="127"/>
    </location>
</feature>
<reference evidence="2 3" key="1">
    <citation type="submission" date="2020-04" db="EMBL/GenBank/DDBJ databases">
        <authorList>
            <person name="Wallbank WR R."/>
            <person name="Pardo Diaz C."/>
            <person name="Kozak K."/>
            <person name="Martin S."/>
            <person name="Jiggins C."/>
            <person name="Moest M."/>
            <person name="Warren A I."/>
            <person name="Byers J.R.P. K."/>
            <person name="Montejo-Kovacevich G."/>
            <person name="Yen C E."/>
        </authorList>
    </citation>
    <scope>NUCLEOTIDE SEQUENCE [LARGE SCALE GENOMIC DNA]</scope>
</reference>
<evidence type="ECO:0000313" key="3">
    <source>
        <dbReference type="Proteomes" id="UP000494106"/>
    </source>
</evidence>
<keyword evidence="3" id="KW-1185">Reference proteome</keyword>